<reference evidence="1 2" key="1">
    <citation type="journal article" date="2020" name="Mol. Plant">
        <title>The Chromosome-Based Rubber Tree Genome Provides New Insights into Spurge Genome Evolution and Rubber Biosynthesis.</title>
        <authorList>
            <person name="Liu J."/>
            <person name="Shi C."/>
            <person name="Shi C.C."/>
            <person name="Li W."/>
            <person name="Zhang Q.J."/>
            <person name="Zhang Y."/>
            <person name="Li K."/>
            <person name="Lu H.F."/>
            <person name="Shi C."/>
            <person name="Zhu S.T."/>
            <person name="Xiao Z.Y."/>
            <person name="Nan H."/>
            <person name="Yue Y."/>
            <person name="Zhu X.G."/>
            <person name="Wu Y."/>
            <person name="Hong X.N."/>
            <person name="Fan G.Y."/>
            <person name="Tong Y."/>
            <person name="Zhang D."/>
            <person name="Mao C.L."/>
            <person name="Liu Y.L."/>
            <person name="Hao S.J."/>
            <person name="Liu W.Q."/>
            <person name="Lv M.Q."/>
            <person name="Zhang H.B."/>
            <person name="Liu Y."/>
            <person name="Hu-Tang G.R."/>
            <person name="Wang J.P."/>
            <person name="Wang J.H."/>
            <person name="Sun Y.H."/>
            <person name="Ni S.B."/>
            <person name="Chen W.B."/>
            <person name="Zhang X.C."/>
            <person name="Jiao Y.N."/>
            <person name="Eichler E.E."/>
            <person name="Li G.H."/>
            <person name="Liu X."/>
            <person name="Gao L.Z."/>
        </authorList>
    </citation>
    <scope>NUCLEOTIDE SEQUENCE [LARGE SCALE GENOMIC DNA]</scope>
    <source>
        <strain evidence="2">cv. GT1</strain>
        <tissue evidence="1">Leaf</tissue>
    </source>
</reference>
<dbReference type="EMBL" id="JAAGAX010000018">
    <property type="protein sequence ID" value="KAF2284292.1"/>
    <property type="molecule type" value="Genomic_DNA"/>
</dbReference>
<protein>
    <recommendedName>
        <fullName evidence="3">RNase H type-1 domain-containing protein</fullName>
    </recommendedName>
</protein>
<evidence type="ECO:0000313" key="2">
    <source>
        <dbReference type="Proteomes" id="UP000467840"/>
    </source>
</evidence>
<name>A0A6A6K6B7_HEVBR</name>
<dbReference type="AlphaFoldDB" id="A0A6A6K6B7"/>
<evidence type="ECO:0000313" key="1">
    <source>
        <dbReference type="EMBL" id="KAF2284292.1"/>
    </source>
</evidence>
<dbReference type="Proteomes" id="UP000467840">
    <property type="component" value="Chromosome 12"/>
</dbReference>
<comment type="caution">
    <text evidence="1">The sequence shown here is derived from an EMBL/GenBank/DDBJ whole genome shotgun (WGS) entry which is preliminary data.</text>
</comment>
<organism evidence="1 2">
    <name type="scientific">Hevea brasiliensis</name>
    <name type="common">Para rubber tree</name>
    <name type="synonym">Siphonia brasiliensis</name>
    <dbReference type="NCBI Taxonomy" id="3981"/>
    <lineage>
        <taxon>Eukaryota</taxon>
        <taxon>Viridiplantae</taxon>
        <taxon>Streptophyta</taxon>
        <taxon>Embryophyta</taxon>
        <taxon>Tracheophyta</taxon>
        <taxon>Spermatophyta</taxon>
        <taxon>Magnoliopsida</taxon>
        <taxon>eudicotyledons</taxon>
        <taxon>Gunneridae</taxon>
        <taxon>Pentapetalae</taxon>
        <taxon>rosids</taxon>
        <taxon>fabids</taxon>
        <taxon>Malpighiales</taxon>
        <taxon>Euphorbiaceae</taxon>
        <taxon>Crotonoideae</taxon>
        <taxon>Micrandreae</taxon>
        <taxon>Hevea</taxon>
    </lineage>
</organism>
<keyword evidence="2" id="KW-1185">Reference proteome</keyword>
<gene>
    <name evidence="1" type="ORF">GH714_020274</name>
</gene>
<evidence type="ECO:0008006" key="3">
    <source>
        <dbReference type="Google" id="ProtNLM"/>
    </source>
</evidence>
<accession>A0A6A6K6B7</accession>
<sequence>MFCLMPRCSGFLVKRLPCRVLSGRLLQGLYGVMGNLEAKEAVPCSQTRQIVHSEGMTSWSKPVANCVKCNSDAAVFQGCDGLGAGWVIRDSSGQLVKACQVKLAVPKDR</sequence>
<proteinExistence type="predicted"/>